<protein>
    <submittedName>
        <fullName evidence="1">Uncharacterized protein</fullName>
    </submittedName>
</protein>
<name>A0A0W0G7N5_MONRR</name>
<comment type="caution">
    <text evidence="1">The sequence shown here is derived from an EMBL/GenBank/DDBJ whole genome shotgun (WGS) entry which is preliminary data.</text>
</comment>
<dbReference type="Proteomes" id="UP000054988">
    <property type="component" value="Unassembled WGS sequence"/>
</dbReference>
<organism evidence="1 2">
    <name type="scientific">Moniliophthora roreri</name>
    <name type="common">Frosty pod rot fungus</name>
    <name type="synonym">Monilia roreri</name>
    <dbReference type="NCBI Taxonomy" id="221103"/>
    <lineage>
        <taxon>Eukaryota</taxon>
        <taxon>Fungi</taxon>
        <taxon>Dikarya</taxon>
        <taxon>Basidiomycota</taxon>
        <taxon>Agaricomycotina</taxon>
        <taxon>Agaricomycetes</taxon>
        <taxon>Agaricomycetidae</taxon>
        <taxon>Agaricales</taxon>
        <taxon>Marasmiineae</taxon>
        <taxon>Marasmiaceae</taxon>
        <taxon>Moniliophthora</taxon>
    </lineage>
</organism>
<proteinExistence type="predicted"/>
<evidence type="ECO:0000313" key="2">
    <source>
        <dbReference type="Proteomes" id="UP000054988"/>
    </source>
</evidence>
<dbReference type="AlphaFoldDB" id="A0A0W0G7N5"/>
<dbReference type="EMBL" id="LATX01000895">
    <property type="protein sequence ID" value="KTB44570.1"/>
    <property type="molecule type" value="Genomic_DNA"/>
</dbReference>
<gene>
    <name evidence="1" type="ORF">WG66_2827</name>
</gene>
<sequence>MPPTKNCENGIQFQSLLFEARHLEYPEERSSDCVFVAKTSTNDKSYRPSVNASVALNPVAKRREFVLPKDREIGPRHHLSNLLQPAAAPIS</sequence>
<evidence type="ECO:0000313" key="1">
    <source>
        <dbReference type="EMBL" id="KTB44570.1"/>
    </source>
</evidence>
<accession>A0A0W0G7N5</accession>
<reference evidence="1 2" key="1">
    <citation type="submission" date="2015-12" db="EMBL/GenBank/DDBJ databases">
        <title>Draft genome sequence of Moniliophthora roreri, the causal agent of frosty pod rot of cacao.</title>
        <authorList>
            <person name="Aime M.C."/>
            <person name="Diaz-Valderrama J.R."/>
            <person name="Kijpornyongpan T."/>
            <person name="Phillips-Mora W."/>
        </authorList>
    </citation>
    <scope>NUCLEOTIDE SEQUENCE [LARGE SCALE GENOMIC DNA]</scope>
    <source>
        <strain evidence="1 2">MCA 2952</strain>
    </source>
</reference>